<name>W9R2V2_9ROSA</name>
<dbReference type="Proteomes" id="UP000030645">
    <property type="component" value="Unassembled WGS sequence"/>
</dbReference>
<evidence type="ECO:0000313" key="2">
    <source>
        <dbReference type="EMBL" id="EXB65814.1"/>
    </source>
</evidence>
<dbReference type="EMBL" id="KE344040">
    <property type="protein sequence ID" value="EXB51508.1"/>
    <property type="molecule type" value="Genomic_DNA"/>
</dbReference>
<dbReference type="EMBL" id="KE344516">
    <property type="protein sequence ID" value="EXB65814.1"/>
    <property type="molecule type" value="Genomic_DNA"/>
</dbReference>
<dbReference type="STRING" id="981085.W9R2V2"/>
<evidence type="ECO:0000313" key="1">
    <source>
        <dbReference type="EMBL" id="EXB51508.1"/>
    </source>
</evidence>
<dbReference type="Gene3D" id="3.40.50.300">
    <property type="entry name" value="P-loop containing nucleotide triphosphate hydrolases"/>
    <property type="match status" value="1"/>
</dbReference>
<dbReference type="AlphaFoldDB" id="W9R2V2"/>
<reference evidence="3" key="1">
    <citation type="submission" date="2013-01" db="EMBL/GenBank/DDBJ databases">
        <title>Draft Genome Sequence of a Mulberry Tree, Morus notabilis C.K. Schneid.</title>
        <authorList>
            <person name="He N."/>
            <person name="Zhao S."/>
        </authorList>
    </citation>
    <scope>NUCLEOTIDE SEQUENCE</scope>
</reference>
<gene>
    <name evidence="1" type="ORF">L484_000882</name>
    <name evidence="2" type="ORF">L484_004773</name>
</gene>
<protein>
    <submittedName>
        <fullName evidence="2">Uncharacterized protein</fullName>
    </submittedName>
</protein>
<sequence length="113" mass="12682">MESVSLVLHFDELKEYRINLSTFVSCFRLHKEGLVVGHFSHIFIVDASAGSEPETMLALSNFADDNTAVVITASPENTPYLVRLDMARRKGLKIGDFERLRNDFSSSDICEQA</sequence>
<accession>W9R2V2</accession>
<reference evidence="2" key="2">
    <citation type="submission" date="2013-06" db="EMBL/GenBank/DDBJ databases">
        <title>Draft Genome Sequence of a Mulberry Tree, Morus notabilis C.K. Schn.</title>
        <authorList>
            <person name="He N."/>
            <person name="Zhao S."/>
        </authorList>
    </citation>
    <scope>NUCLEOTIDE SEQUENCE</scope>
</reference>
<organism evidence="2 3">
    <name type="scientific">Morus notabilis</name>
    <dbReference type="NCBI Taxonomy" id="981085"/>
    <lineage>
        <taxon>Eukaryota</taxon>
        <taxon>Viridiplantae</taxon>
        <taxon>Streptophyta</taxon>
        <taxon>Embryophyta</taxon>
        <taxon>Tracheophyta</taxon>
        <taxon>Spermatophyta</taxon>
        <taxon>Magnoliopsida</taxon>
        <taxon>eudicotyledons</taxon>
        <taxon>Gunneridae</taxon>
        <taxon>Pentapetalae</taxon>
        <taxon>rosids</taxon>
        <taxon>fabids</taxon>
        <taxon>Rosales</taxon>
        <taxon>Moraceae</taxon>
        <taxon>Moreae</taxon>
        <taxon>Morus</taxon>
    </lineage>
</organism>
<dbReference type="InterPro" id="IPR027417">
    <property type="entry name" value="P-loop_NTPase"/>
</dbReference>
<proteinExistence type="predicted"/>
<evidence type="ECO:0000313" key="3">
    <source>
        <dbReference type="Proteomes" id="UP000030645"/>
    </source>
</evidence>
<keyword evidence="3" id="KW-1185">Reference proteome</keyword>